<accession>A0AAP9Y8A9</accession>
<evidence type="ECO:0000256" key="1">
    <source>
        <dbReference type="SAM" id="MobiDB-lite"/>
    </source>
</evidence>
<dbReference type="Pfam" id="PF00069">
    <property type="entry name" value="Pkinase"/>
    <property type="match status" value="1"/>
</dbReference>
<dbReference type="InterPro" id="IPR011009">
    <property type="entry name" value="Kinase-like_dom_sf"/>
</dbReference>
<gene>
    <name evidence="4" type="ORF">I6H42_03060</name>
</gene>
<keyword evidence="5" id="KW-1185">Reference proteome</keyword>
<dbReference type="EMBL" id="CP066065">
    <property type="protein sequence ID" value="QQC44392.1"/>
    <property type="molecule type" value="Genomic_DNA"/>
</dbReference>
<protein>
    <submittedName>
        <fullName evidence="4">Protein kinase</fullName>
    </submittedName>
</protein>
<sequence length="438" mass="46577">MNIGGYEIGQVFHIGTRGPLWRTRTAAGDALLALRSAADGDRFLPRWKAWASVTSRHVVRLRDVVRSDDGRWALVQDYVAGRSLDTELGSPDFRPIATRRQIFEGIAAGVSALHAAGIAHGDLTPANIMITPEGRAVIVDLIDELGEREGTPGWSLEASGMDGDRACLRQIAHLLGMDEALAEFGLDTPGAIGRGTTPVVNDPPEHVISREPVDPEQVIADLRAAALREDTVTEDEAVPRRKKKDSAAAVGRPRAWQRGRKRRIGLLVLGIVAILAGLLIIGYGVWGATNRQEGADASADSEASGDTAQSQDGLCDPDALGDVINHAIRVRDQAVVDGDPASLESVLGGELLAQDTQRIETMLANGVRVKALSSTVDNITVRSCESDAIEAQATLTVLTSETCRADTCEQGSVPDSTDLLVRVDPASRKVVSAAPDHA</sequence>
<evidence type="ECO:0000313" key="4">
    <source>
        <dbReference type="EMBL" id="QQC44392.1"/>
    </source>
</evidence>
<evidence type="ECO:0000313" key="5">
    <source>
        <dbReference type="Proteomes" id="UP000595220"/>
    </source>
</evidence>
<evidence type="ECO:0000256" key="2">
    <source>
        <dbReference type="SAM" id="Phobius"/>
    </source>
</evidence>
<feature type="compositionally biased region" description="Low complexity" evidence="1">
    <location>
        <begin position="296"/>
        <end position="306"/>
    </location>
</feature>
<feature type="region of interest" description="Disordered" evidence="1">
    <location>
        <begin position="231"/>
        <end position="254"/>
    </location>
</feature>
<keyword evidence="2" id="KW-0472">Membrane</keyword>
<dbReference type="Proteomes" id="UP000595220">
    <property type="component" value="Chromosome"/>
</dbReference>
<dbReference type="InterPro" id="IPR000719">
    <property type="entry name" value="Prot_kinase_dom"/>
</dbReference>
<reference evidence="4 5" key="1">
    <citation type="submission" date="2020-12" db="EMBL/GenBank/DDBJ databases">
        <title>FDA dAtabase for Regulatory Grade micrObial Sequences (FDA-ARGOS): Supporting development and validation of Infectious Disease Dx tests.</title>
        <authorList>
            <person name="Sproer C."/>
            <person name="Gronow S."/>
            <person name="Severitt S."/>
            <person name="Schroder I."/>
            <person name="Tallon L."/>
            <person name="Sadzewicz L."/>
            <person name="Zhao X."/>
            <person name="Boylan J."/>
            <person name="Ott S."/>
            <person name="Bowen H."/>
            <person name="Vavikolanu K."/>
            <person name="Mehta A."/>
            <person name="Aluvathingal J."/>
            <person name="Nadendla S."/>
            <person name="Lowell S."/>
            <person name="Myers T."/>
            <person name="Yan Y."/>
            <person name="Sichtig H."/>
        </authorList>
    </citation>
    <scope>NUCLEOTIDE SEQUENCE [LARGE SCALE GENOMIC DNA]</scope>
    <source>
        <strain evidence="4 5">FDAARGOS_985</strain>
    </source>
</reference>
<feature type="transmembrane region" description="Helical" evidence="2">
    <location>
        <begin position="264"/>
        <end position="286"/>
    </location>
</feature>
<dbReference type="SUPFAM" id="SSF56112">
    <property type="entry name" value="Protein kinase-like (PK-like)"/>
    <property type="match status" value="1"/>
</dbReference>
<feature type="domain" description="Protein kinase" evidence="3">
    <location>
        <begin position="6"/>
        <end position="227"/>
    </location>
</feature>
<name>A0AAP9Y8A9_9ACTO</name>
<feature type="region of interest" description="Disordered" evidence="1">
    <location>
        <begin position="296"/>
        <end position="315"/>
    </location>
</feature>
<dbReference type="RefSeq" id="WP_050694791.1">
    <property type="nucleotide sequence ID" value="NZ_CP012072.1"/>
</dbReference>
<keyword evidence="2" id="KW-1133">Transmembrane helix</keyword>
<keyword evidence="4" id="KW-0418">Kinase</keyword>
<keyword evidence="2" id="KW-0812">Transmembrane</keyword>
<evidence type="ECO:0000259" key="3">
    <source>
        <dbReference type="SMART" id="SM00220"/>
    </source>
</evidence>
<keyword evidence="4" id="KW-0808">Transferase</keyword>
<dbReference type="GO" id="GO:0005524">
    <property type="term" value="F:ATP binding"/>
    <property type="evidence" value="ECO:0007669"/>
    <property type="project" value="InterPro"/>
</dbReference>
<dbReference type="SMART" id="SM00220">
    <property type="entry name" value="S_TKc"/>
    <property type="match status" value="1"/>
</dbReference>
<dbReference type="AlphaFoldDB" id="A0AAP9Y8A9"/>
<proteinExistence type="predicted"/>
<organism evidence="4 5">
    <name type="scientific">Schaalia meyeri</name>
    <dbReference type="NCBI Taxonomy" id="52773"/>
    <lineage>
        <taxon>Bacteria</taxon>
        <taxon>Bacillati</taxon>
        <taxon>Actinomycetota</taxon>
        <taxon>Actinomycetes</taxon>
        <taxon>Actinomycetales</taxon>
        <taxon>Actinomycetaceae</taxon>
        <taxon>Schaalia</taxon>
    </lineage>
</organism>
<dbReference type="Gene3D" id="1.10.510.10">
    <property type="entry name" value="Transferase(Phosphotransferase) domain 1"/>
    <property type="match status" value="1"/>
</dbReference>
<dbReference type="KEGG" id="amy:ADJ76_03395"/>
<dbReference type="GO" id="GO:0004672">
    <property type="term" value="F:protein kinase activity"/>
    <property type="evidence" value="ECO:0007669"/>
    <property type="project" value="InterPro"/>
</dbReference>